<dbReference type="Gene3D" id="3.30.160.250">
    <property type="match status" value="1"/>
</dbReference>
<dbReference type="InterPro" id="IPR035069">
    <property type="entry name" value="TTHA1013/TTHA0281-like"/>
</dbReference>
<protein>
    <recommendedName>
        <fullName evidence="1">HicB-like antitoxin of toxin-antitoxin system domain-containing protein</fullName>
    </recommendedName>
</protein>
<evidence type="ECO:0000259" key="1">
    <source>
        <dbReference type="Pfam" id="PF15919"/>
    </source>
</evidence>
<gene>
    <name evidence="2" type="ORF">AVDCRST_MAG63-1809</name>
</gene>
<dbReference type="InterPro" id="IPR031807">
    <property type="entry name" value="HicB-like"/>
</dbReference>
<dbReference type="PANTHER" id="PTHR34504">
    <property type="entry name" value="ANTITOXIN HICB"/>
    <property type="match status" value="1"/>
</dbReference>
<dbReference type="PANTHER" id="PTHR34504:SF2">
    <property type="entry name" value="UPF0150 PROTEIN SSL0259"/>
    <property type="match status" value="1"/>
</dbReference>
<reference evidence="2" key="1">
    <citation type="submission" date="2020-02" db="EMBL/GenBank/DDBJ databases">
        <authorList>
            <person name="Meier V. D."/>
        </authorList>
    </citation>
    <scope>NUCLEOTIDE SEQUENCE</scope>
    <source>
        <strain evidence="2">AVDCRST_MAG63</strain>
    </source>
</reference>
<proteinExistence type="predicted"/>
<dbReference type="SUPFAM" id="SSF143100">
    <property type="entry name" value="TTHA1013/TTHA0281-like"/>
    <property type="match status" value="1"/>
</dbReference>
<dbReference type="Pfam" id="PF15919">
    <property type="entry name" value="HicB_lk_antitox"/>
    <property type="match status" value="1"/>
</dbReference>
<accession>A0A6J4IC54</accession>
<dbReference type="InterPro" id="IPR051404">
    <property type="entry name" value="TA_system_antitoxin"/>
</dbReference>
<feature type="domain" description="HicB-like antitoxin of toxin-antitoxin system" evidence="1">
    <location>
        <begin position="7"/>
        <end position="71"/>
    </location>
</feature>
<organism evidence="2">
    <name type="scientific">uncultured Armatimonadetes bacterium</name>
    <dbReference type="NCBI Taxonomy" id="157466"/>
    <lineage>
        <taxon>Bacteria</taxon>
        <taxon>Bacillati</taxon>
        <taxon>Armatimonadota</taxon>
        <taxon>environmental samples</taxon>
    </lineage>
</organism>
<dbReference type="EMBL" id="CADCTO010000228">
    <property type="protein sequence ID" value="CAA9248454.1"/>
    <property type="molecule type" value="Genomic_DNA"/>
</dbReference>
<name>A0A6J4IC54_9BACT</name>
<dbReference type="AlphaFoldDB" id="A0A6J4IC54"/>
<sequence length="76" mass="7822">MSDPNAYVILIGPTPDGGYGAWAPDLPGCIALGDTVEETEREMREAIAFHLAGLREDGLPLPAPTTISATVSVAAA</sequence>
<evidence type="ECO:0000313" key="2">
    <source>
        <dbReference type="EMBL" id="CAA9248454.1"/>
    </source>
</evidence>